<sequence>MASHSRPICYVVPPYLLNALAETRAHLCRAHNASRGPRAAAARRNIIPDVLLKHIAESEDVDEETRANAKNDLVHILSIQAKYQRSQGLAAEKEELATLSAPAEAKATYRAVAQSATPS</sequence>
<name>A0ACC1MRX6_9PEZI</name>
<dbReference type="Proteomes" id="UP001143856">
    <property type="component" value="Unassembled WGS sequence"/>
</dbReference>
<accession>A0ACC1MRX6</accession>
<comment type="caution">
    <text evidence="1">The sequence shown here is derived from an EMBL/GenBank/DDBJ whole genome shotgun (WGS) entry which is preliminary data.</text>
</comment>
<proteinExistence type="predicted"/>
<organism evidence="1 2">
    <name type="scientific">Xylaria curta</name>
    <dbReference type="NCBI Taxonomy" id="42375"/>
    <lineage>
        <taxon>Eukaryota</taxon>
        <taxon>Fungi</taxon>
        <taxon>Dikarya</taxon>
        <taxon>Ascomycota</taxon>
        <taxon>Pezizomycotina</taxon>
        <taxon>Sordariomycetes</taxon>
        <taxon>Xylariomycetidae</taxon>
        <taxon>Xylariales</taxon>
        <taxon>Xylariaceae</taxon>
        <taxon>Xylaria</taxon>
    </lineage>
</organism>
<evidence type="ECO:0000313" key="2">
    <source>
        <dbReference type="Proteomes" id="UP001143856"/>
    </source>
</evidence>
<keyword evidence="2" id="KW-1185">Reference proteome</keyword>
<gene>
    <name evidence="1" type="ORF">NUW58_g10069</name>
</gene>
<evidence type="ECO:0000313" key="1">
    <source>
        <dbReference type="EMBL" id="KAJ2969096.1"/>
    </source>
</evidence>
<reference evidence="1" key="1">
    <citation type="submission" date="2022-10" db="EMBL/GenBank/DDBJ databases">
        <title>Genome Sequence of Xylaria curta.</title>
        <authorList>
            <person name="Buettner E."/>
        </authorList>
    </citation>
    <scope>NUCLEOTIDE SEQUENCE</scope>
    <source>
        <strain evidence="1">Babe10</strain>
    </source>
</reference>
<dbReference type="EMBL" id="JAPDGR010004118">
    <property type="protein sequence ID" value="KAJ2969096.1"/>
    <property type="molecule type" value="Genomic_DNA"/>
</dbReference>
<protein>
    <submittedName>
        <fullName evidence="1">Uncharacterized protein</fullName>
    </submittedName>
</protein>